<sequence length="369" mass="41944">MTTPYEFELNCFDIAIQNPEKVESWIEGLKPVIEQLADENSITQFTRRDDISADDHKKIGTAFHDAMKNYRGKVEGNRPFKDYLTWALNDVWGDEANDWYTDNISLRPVDDLYDELDQIMSECGGPVADIDEVIEQMGYAMEEIIRDNDDSTCLDMFSGHAVRLNFNPFYSPFEGGVDDLIFYQKGLANDLEAYDAKSLIDFLRLDKKQVLSMLGLNYKDTDGIRNALDSLRTINHDLPSLVTTDELSTLLDSLGGSCAYPHWYGVVDFDDLFNCDPDKPMRLKGGVIAFLDVINGSGDYVSLPEDRFVVITPGQYPSPKYWSYDCDSIFGGSRAYEATLKPFNLEIYQSMEIEKKKQRMLGLADLRLG</sequence>
<organism evidence="1 2">
    <name type="scientific">Pseudomonas amygdali pv. lachrymans str. M301315</name>
    <dbReference type="NCBI Taxonomy" id="629260"/>
    <lineage>
        <taxon>Bacteria</taxon>
        <taxon>Pseudomonadati</taxon>
        <taxon>Pseudomonadota</taxon>
        <taxon>Gammaproteobacteria</taxon>
        <taxon>Pseudomonadales</taxon>
        <taxon>Pseudomonadaceae</taxon>
        <taxon>Pseudomonas</taxon>
        <taxon>Pseudomonas amygdali</taxon>
    </lineage>
</organism>
<keyword evidence="1" id="KW-0614">Plasmid</keyword>
<dbReference type="RefSeq" id="WP_005742596.1">
    <property type="nucleotide sequence ID" value="NZ_CP031226.1"/>
</dbReference>
<dbReference type="EMBL" id="CP031226">
    <property type="protein sequence ID" value="AXH60274.1"/>
    <property type="molecule type" value="Genomic_DNA"/>
</dbReference>
<evidence type="ECO:0000313" key="1">
    <source>
        <dbReference type="EMBL" id="AXH60274.1"/>
    </source>
</evidence>
<dbReference type="Proteomes" id="UP000006426">
    <property type="component" value="Plasmid pmppla107"/>
</dbReference>
<reference evidence="1 2" key="1">
    <citation type="journal article" date="2011" name="PLoS Pathog.">
        <title>Dynamic evolution of pathogenicity revealed by sequencing and comparative genomics of 19 Pseudomonas syringae isolates.</title>
        <authorList>
            <person name="Baltrus D.A."/>
            <person name="Nishimura M.T."/>
            <person name="Romanchuk A."/>
            <person name="Chang J.H."/>
            <person name="Mukhtar M.S."/>
            <person name="Cherkis K."/>
            <person name="Roach J."/>
            <person name="Grant S.R."/>
            <person name="Jones C.D."/>
            <person name="Dangl J.L."/>
        </authorList>
    </citation>
    <scope>NUCLEOTIDE SEQUENCE [LARGE SCALE GENOMIC DNA]</scope>
    <source>
        <strain evidence="1 2">M301315</strain>
    </source>
</reference>
<dbReference type="GeneID" id="39474313"/>
<protein>
    <submittedName>
        <fullName evidence="1">Uncharacterized protein</fullName>
    </submittedName>
</protein>
<geneLocation type="plasmid" evidence="2">
    <name>pmppla107</name>
</geneLocation>
<name>A0AAD0PWW8_PSEAV</name>
<gene>
    <name evidence="1" type="ORF">PLA107_034380</name>
</gene>
<dbReference type="AlphaFoldDB" id="A0AAD0PWW8"/>
<proteinExistence type="predicted"/>
<accession>A0AAD0PWW8</accession>
<evidence type="ECO:0000313" key="2">
    <source>
        <dbReference type="Proteomes" id="UP000006426"/>
    </source>
</evidence>